<evidence type="ECO:0000313" key="10">
    <source>
        <dbReference type="EMBL" id="RDH29760.1"/>
    </source>
</evidence>
<evidence type="ECO:0000256" key="7">
    <source>
        <dbReference type="ARBA" id="ARBA00023242"/>
    </source>
</evidence>
<evidence type="ECO:0000259" key="9">
    <source>
        <dbReference type="SMART" id="SM00906"/>
    </source>
</evidence>
<dbReference type="EMBL" id="KZ852065">
    <property type="protein sequence ID" value="RDH29760.1"/>
    <property type="molecule type" value="Genomic_DNA"/>
</dbReference>
<dbReference type="GO" id="GO:0005634">
    <property type="term" value="C:nucleus"/>
    <property type="evidence" value="ECO:0007669"/>
    <property type="project" value="UniProtKB-SubCell"/>
</dbReference>
<dbReference type="GO" id="GO:0008270">
    <property type="term" value="F:zinc ion binding"/>
    <property type="evidence" value="ECO:0007669"/>
    <property type="project" value="InterPro"/>
</dbReference>
<dbReference type="GO" id="GO:0000981">
    <property type="term" value="F:DNA-binding transcription factor activity, RNA polymerase II-specific"/>
    <property type="evidence" value="ECO:0007669"/>
    <property type="project" value="TreeGrafter"/>
</dbReference>
<dbReference type="InterPro" id="IPR007219">
    <property type="entry name" value="XnlR_reg_dom"/>
</dbReference>
<keyword evidence="7" id="KW-0539">Nucleus</keyword>
<dbReference type="RefSeq" id="XP_026622782.1">
    <property type="nucleotide sequence ID" value="XM_026774045.1"/>
</dbReference>
<organism evidence="10 11">
    <name type="scientific">Aspergillus welwitschiae</name>
    <dbReference type="NCBI Taxonomy" id="1341132"/>
    <lineage>
        <taxon>Eukaryota</taxon>
        <taxon>Fungi</taxon>
        <taxon>Dikarya</taxon>
        <taxon>Ascomycota</taxon>
        <taxon>Pezizomycotina</taxon>
        <taxon>Eurotiomycetes</taxon>
        <taxon>Eurotiomycetidae</taxon>
        <taxon>Eurotiales</taxon>
        <taxon>Aspergillaceae</taxon>
        <taxon>Aspergillus</taxon>
        <taxon>Aspergillus subgen. Circumdati</taxon>
    </lineage>
</organism>
<dbReference type="GO" id="GO:0045944">
    <property type="term" value="P:positive regulation of transcription by RNA polymerase II"/>
    <property type="evidence" value="ECO:0007669"/>
    <property type="project" value="TreeGrafter"/>
</dbReference>
<keyword evidence="3" id="KW-0862">Zinc</keyword>
<sequence>MNAVTDTNFSKTKAFRNGINRLINELHFPSCALYPQRLRYHTLKSHKSYGFDEWKSIGLNPSSSSASSQCDGKMPTCGPCAAAETSCVMSDRLVIQHPSMNCDCDALRAQLAAAERRSNELSEKCQQLETRLLEALSSVRTNVSGIPSPGLPLPEHESTEAISRSDGLSANPDCRFLSRILRPTFSLQFSTRRESRSAMSSAWELWGDIADIEVPETDGLSLDNDTYINLAGTFFDRRWPYLPILHRHTFINKHLTAFLTKSEMKPLTNFMVNIVCAIASTEKSSPQSRDKTHRVFFREAIKDLDMILSGENIECVQCLLLMCMYGHNEPQSVNMWFTTAMALNLAIGLDLHRRESLSGKDLMDAEMSKRVFWCAYVINCSVAINMGRPLGIQESDISMPLPMQLTDAQLIESIQSPHVEESLIPHVADTSTFVHIIKLRRINAGVYKTFHSIGSVPTDPAELDRLRSGYFLELNQWIITAPRYMQTLSTFQSTEWFQIAFHHAVLSLYRPSRAVPMPSPDDLRTCTESAIGLISSYSALYARNRIKYTFIAIHSLFLAAVTMLYSLRAFAPLRQELTKPVIKTNISTFLTLFRGICDGRAVGEKCCRIVERLGQSIMSLFEHEDQADLSVDTEFQTWFGLRAHTFPSKASNPASDAYAHDSPSRLPDVQMDLPWADLFVEGIDMSTADVWSVLF</sequence>
<dbReference type="GO" id="GO:0043565">
    <property type="term" value="F:sequence-specific DNA binding"/>
    <property type="evidence" value="ECO:0007669"/>
    <property type="project" value="TreeGrafter"/>
</dbReference>
<dbReference type="GeneID" id="38142401"/>
<dbReference type="GO" id="GO:0006351">
    <property type="term" value="P:DNA-templated transcription"/>
    <property type="evidence" value="ECO:0007669"/>
    <property type="project" value="InterPro"/>
</dbReference>
<evidence type="ECO:0000256" key="8">
    <source>
        <dbReference type="SAM" id="Coils"/>
    </source>
</evidence>
<evidence type="ECO:0000256" key="5">
    <source>
        <dbReference type="ARBA" id="ARBA00023125"/>
    </source>
</evidence>
<protein>
    <submittedName>
        <fullName evidence="10">Fungal-specific transcription factor domain-domain-containing protein</fullName>
    </submittedName>
</protein>
<dbReference type="InterPro" id="IPR052202">
    <property type="entry name" value="Yeast_MetPath_Reg"/>
</dbReference>
<feature type="coiled-coil region" evidence="8">
    <location>
        <begin position="104"/>
        <end position="138"/>
    </location>
</feature>
<dbReference type="Pfam" id="PF04082">
    <property type="entry name" value="Fungal_trans"/>
    <property type="match status" value="1"/>
</dbReference>
<keyword evidence="5" id="KW-0238">DNA-binding</keyword>
<dbReference type="AlphaFoldDB" id="A0A3F3PS44"/>
<name>A0A3F3PS44_9EURO</name>
<evidence type="ECO:0000256" key="4">
    <source>
        <dbReference type="ARBA" id="ARBA00023015"/>
    </source>
</evidence>
<evidence type="ECO:0000256" key="3">
    <source>
        <dbReference type="ARBA" id="ARBA00022833"/>
    </source>
</evidence>
<evidence type="ECO:0000256" key="2">
    <source>
        <dbReference type="ARBA" id="ARBA00022723"/>
    </source>
</evidence>
<evidence type="ECO:0000256" key="6">
    <source>
        <dbReference type="ARBA" id="ARBA00023163"/>
    </source>
</evidence>
<keyword evidence="2" id="KW-0479">Metal-binding</keyword>
<dbReference type="SMART" id="SM00906">
    <property type="entry name" value="Fungal_trans"/>
    <property type="match status" value="1"/>
</dbReference>
<accession>A0A3F3PS44</accession>
<feature type="domain" description="Xylanolytic transcriptional activator regulatory" evidence="9">
    <location>
        <begin position="335"/>
        <end position="408"/>
    </location>
</feature>
<gene>
    <name evidence="10" type="ORF">BDQ94DRAFT_182050</name>
</gene>
<evidence type="ECO:0000256" key="1">
    <source>
        <dbReference type="ARBA" id="ARBA00004123"/>
    </source>
</evidence>
<dbReference type="PANTHER" id="PTHR47782:SF12">
    <property type="entry name" value="ZN(II)2CYS6 TRANSCRIPTION FACTOR (EUROFUNG)"/>
    <property type="match status" value="1"/>
</dbReference>
<dbReference type="PANTHER" id="PTHR47782">
    <property type="entry name" value="ZN(II)2CYS6 TRANSCRIPTION FACTOR (EUROFUNG)-RELATED"/>
    <property type="match status" value="1"/>
</dbReference>
<reference evidence="10 11" key="1">
    <citation type="submission" date="2018-07" db="EMBL/GenBank/DDBJ databases">
        <title>The genomes of Aspergillus section Nigri reveals drivers in fungal speciation.</title>
        <authorList>
            <consortium name="DOE Joint Genome Institute"/>
            <person name="Vesth T.C."/>
            <person name="Nybo J."/>
            <person name="Theobald S."/>
            <person name="Brandl J."/>
            <person name="Frisvad J.C."/>
            <person name="Nielsen K.F."/>
            <person name="Lyhne E.K."/>
            <person name="Kogle M.E."/>
            <person name="Kuo A."/>
            <person name="Riley R."/>
            <person name="Clum A."/>
            <person name="Nolan M."/>
            <person name="Lipzen A."/>
            <person name="Salamov A."/>
            <person name="Henrissat B."/>
            <person name="Wiebenga A."/>
            <person name="De vries R.P."/>
            <person name="Grigoriev I.V."/>
            <person name="Mortensen U.H."/>
            <person name="Andersen M.R."/>
            <person name="Baker S.E."/>
        </authorList>
    </citation>
    <scope>NUCLEOTIDE SEQUENCE [LARGE SCALE GENOMIC DNA]</scope>
    <source>
        <strain evidence="10 11">CBS 139.54b</strain>
    </source>
</reference>
<proteinExistence type="predicted"/>
<keyword evidence="8" id="KW-0175">Coiled coil</keyword>
<comment type="subcellular location">
    <subcellularLocation>
        <location evidence="1">Nucleus</location>
    </subcellularLocation>
</comment>
<evidence type="ECO:0000313" key="11">
    <source>
        <dbReference type="Proteomes" id="UP000253729"/>
    </source>
</evidence>
<dbReference type="CDD" id="cd12148">
    <property type="entry name" value="fungal_TF_MHR"/>
    <property type="match status" value="1"/>
</dbReference>
<dbReference type="Proteomes" id="UP000253729">
    <property type="component" value="Unassembled WGS sequence"/>
</dbReference>
<keyword evidence="11" id="KW-1185">Reference proteome</keyword>
<keyword evidence="4" id="KW-0805">Transcription regulation</keyword>
<keyword evidence="6" id="KW-0804">Transcription</keyword>